<evidence type="ECO:0000256" key="1">
    <source>
        <dbReference type="SAM" id="MobiDB-lite"/>
    </source>
</evidence>
<feature type="region of interest" description="Disordered" evidence="1">
    <location>
        <begin position="405"/>
        <end position="553"/>
    </location>
</feature>
<name>A0A2T9XYX7_9FUNG</name>
<feature type="compositionally biased region" description="Polar residues" evidence="1">
    <location>
        <begin position="336"/>
        <end position="350"/>
    </location>
</feature>
<dbReference type="Proteomes" id="UP000245609">
    <property type="component" value="Unassembled WGS sequence"/>
</dbReference>
<accession>A0A2T9XYX7</accession>
<comment type="caution">
    <text evidence="3">The sequence shown here is derived from an EMBL/GenBank/DDBJ whole genome shotgun (WGS) entry which is preliminary data.</text>
</comment>
<feature type="compositionally biased region" description="Low complexity" evidence="1">
    <location>
        <begin position="407"/>
        <end position="417"/>
    </location>
</feature>
<dbReference type="AlphaFoldDB" id="A0A2T9XYX7"/>
<feature type="compositionally biased region" description="Polar residues" evidence="1">
    <location>
        <begin position="299"/>
        <end position="313"/>
    </location>
</feature>
<dbReference type="OrthoDB" id="118550at2759"/>
<evidence type="ECO:0000259" key="2">
    <source>
        <dbReference type="Pfam" id="PF09133"/>
    </source>
</evidence>
<dbReference type="Pfam" id="PF09133">
    <property type="entry name" value="SANTA"/>
    <property type="match status" value="1"/>
</dbReference>
<feature type="compositionally biased region" description="Basic and acidic residues" evidence="1">
    <location>
        <begin position="426"/>
        <end position="437"/>
    </location>
</feature>
<proteinExistence type="predicted"/>
<feature type="compositionally biased region" description="Polar residues" evidence="1">
    <location>
        <begin position="441"/>
        <end position="471"/>
    </location>
</feature>
<sequence length="553" mass="61679">MDHFNSKKPFRSRNIHIPNSSRENDPSAATKFPSSSEFHALNYGHSPLIPSLIPGSYSTRPIFIGQEDHYSSYTQNNLSKYNPESYSSNSPSVLNKSRNSNLDRLSAILNTPRSRRPLLLNGTSNSSSLENTKIIKSFISVQELPPELEELQSNSPLEESSKGGFSIKHTLSKWRISFKKTKFKFRDTEEWIIVQGYPKSNIESDSIYSTTFVDSSLGQRTIKTSSGSVFLLDGDPDLLFMLESGYSNEFLSAFKHGFPENWEQVVDAEIQNRILNFNCFGTSKSKKNSSLDSNHSNRSNEQNLEPLNQNTKQKNQKHADFSKRGSGFLSEARFSPESNSPKVASNASDLSDTRGIKPRRISRELKQLTESAKEFLGETPKGKRAASLKALENQSNLFHLSNEMADSLSSSQNDSTSFEYPMTDPLDEKTPDNKSEPINRATDSGSKSKKTQASPYQPKSLIETPTNNIKSMTKKDIPKPSSLKHSVPKSLPTAKSKRIERPNLNKSVSFNKKTNSSINVPVAKNLTPTPKPKPKQSSKPSSSSKHRQEIGGN</sequence>
<dbReference type="STRING" id="133381.A0A2T9XYX7"/>
<feature type="compositionally biased region" description="Basic residues" evidence="1">
    <location>
        <begin position="1"/>
        <end position="14"/>
    </location>
</feature>
<reference evidence="3 4" key="1">
    <citation type="journal article" date="2018" name="MBio">
        <title>Comparative Genomics Reveals the Core Gene Toolbox for the Fungus-Insect Symbiosis.</title>
        <authorList>
            <person name="Wang Y."/>
            <person name="Stata M."/>
            <person name="Wang W."/>
            <person name="Stajich J.E."/>
            <person name="White M.M."/>
            <person name="Moncalvo J.M."/>
        </authorList>
    </citation>
    <scope>NUCLEOTIDE SEQUENCE [LARGE SCALE GENOMIC DNA]</scope>
    <source>
        <strain evidence="3 4">SC-DP-2</strain>
    </source>
</reference>
<evidence type="ECO:0000313" key="3">
    <source>
        <dbReference type="EMBL" id="PVU85270.1"/>
    </source>
</evidence>
<dbReference type="InterPro" id="IPR015216">
    <property type="entry name" value="SANTA"/>
</dbReference>
<feature type="compositionally biased region" description="Low complexity" evidence="1">
    <location>
        <begin position="79"/>
        <end position="97"/>
    </location>
</feature>
<feature type="region of interest" description="Disordered" evidence="1">
    <location>
        <begin position="74"/>
        <end position="98"/>
    </location>
</feature>
<evidence type="ECO:0000313" key="4">
    <source>
        <dbReference type="Proteomes" id="UP000245609"/>
    </source>
</evidence>
<feature type="domain" description="SANTA" evidence="2">
    <location>
        <begin position="170"/>
        <end position="264"/>
    </location>
</feature>
<gene>
    <name evidence="3" type="ORF">BB560_007088</name>
</gene>
<feature type="region of interest" description="Disordered" evidence="1">
    <location>
        <begin position="1"/>
        <end position="33"/>
    </location>
</feature>
<feature type="region of interest" description="Disordered" evidence="1">
    <location>
        <begin position="284"/>
        <end position="365"/>
    </location>
</feature>
<protein>
    <recommendedName>
        <fullName evidence="2">SANTA domain-containing protein</fullName>
    </recommendedName>
</protein>
<feature type="compositionally biased region" description="Low complexity" evidence="1">
    <location>
        <begin position="288"/>
        <end position="297"/>
    </location>
</feature>
<feature type="compositionally biased region" description="Polar residues" evidence="1">
    <location>
        <begin position="504"/>
        <end position="519"/>
    </location>
</feature>
<keyword evidence="4" id="KW-1185">Reference proteome</keyword>
<feature type="compositionally biased region" description="Basic and acidic residues" evidence="1">
    <location>
        <begin position="351"/>
        <end position="365"/>
    </location>
</feature>
<organism evidence="3 4">
    <name type="scientific">Smittium megazygosporum</name>
    <dbReference type="NCBI Taxonomy" id="133381"/>
    <lineage>
        <taxon>Eukaryota</taxon>
        <taxon>Fungi</taxon>
        <taxon>Fungi incertae sedis</taxon>
        <taxon>Zoopagomycota</taxon>
        <taxon>Kickxellomycotina</taxon>
        <taxon>Harpellomycetes</taxon>
        <taxon>Harpellales</taxon>
        <taxon>Legeriomycetaceae</taxon>
        <taxon>Smittium</taxon>
    </lineage>
</organism>
<dbReference type="EMBL" id="MBFS01003696">
    <property type="protein sequence ID" value="PVU85270.1"/>
    <property type="molecule type" value="Genomic_DNA"/>
</dbReference>